<dbReference type="SUPFAM" id="SSF51182">
    <property type="entry name" value="RmlC-like cupins"/>
    <property type="match status" value="1"/>
</dbReference>
<dbReference type="EMBL" id="CP158374">
    <property type="protein sequence ID" value="XBX82219.1"/>
    <property type="molecule type" value="Genomic_DNA"/>
</dbReference>
<dbReference type="GO" id="GO:0102482">
    <property type="term" value="F:5-deoxy-D-glucuronate isomerase activity"/>
    <property type="evidence" value="ECO:0007669"/>
    <property type="project" value="UniProtKB-EC"/>
</dbReference>
<dbReference type="InterPro" id="IPR011051">
    <property type="entry name" value="RmlC_Cupin_sf"/>
</dbReference>
<dbReference type="InterPro" id="IPR021120">
    <property type="entry name" value="KduI/IolB_isomerase"/>
</dbReference>
<name>A0AAU7W8I4_9MICO</name>
<proteinExistence type="predicted"/>
<dbReference type="GO" id="GO:0008880">
    <property type="term" value="F:glucuronate isomerase activity"/>
    <property type="evidence" value="ECO:0007669"/>
    <property type="project" value="InterPro"/>
</dbReference>
<dbReference type="Pfam" id="PF04962">
    <property type="entry name" value="KduI"/>
    <property type="match status" value="1"/>
</dbReference>
<dbReference type="Gene3D" id="2.60.120.10">
    <property type="entry name" value="Jelly Rolls"/>
    <property type="match status" value="2"/>
</dbReference>
<feature type="compositionally biased region" description="Basic and acidic residues" evidence="2">
    <location>
        <begin position="315"/>
        <end position="328"/>
    </location>
</feature>
<dbReference type="RefSeq" id="WP_350348240.1">
    <property type="nucleotide sequence ID" value="NZ_CP158374.1"/>
</dbReference>
<protein>
    <submittedName>
        <fullName evidence="3">5-deoxy-glucuronate isomerase</fullName>
        <ecNumber evidence="3">5.3.1.30</ecNumber>
    </submittedName>
</protein>
<dbReference type="InterPro" id="IPR024203">
    <property type="entry name" value="Deoxy-glucuronate_isom_IolB"/>
</dbReference>
<accession>A0AAU7W8I4</accession>
<evidence type="ECO:0000313" key="3">
    <source>
        <dbReference type="EMBL" id="XBX82219.1"/>
    </source>
</evidence>
<dbReference type="PANTHER" id="PTHR39193">
    <property type="entry name" value="5-DEOXY-GLUCURONATE ISOMERASE"/>
    <property type="match status" value="1"/>
</dbReference>
<gene>
    <name evidence="3" type="primary">iolB</name>
    <name evidence="3" type="ORF">ABIQ69_16650</name>
</gene>
<dbReference type="GO" id="GO:0019310">
    <property type="term" value="P:inositol catabolic process"/>
    <property type="evidence" value="ECO:0007669"/>
    <property type="project" value="InterPro"/>
</dbReference>
<evidence type="ECO:0000256" key="1">
    <source>
        <dbReference type="ARBA" id="ARBA00023235"/>
    </source>
</evidence>
<reference evidence="3" key="1">
    <citation type="submission" date="2024-05" db="EMBL/GenBank/DDBJ databases">
        <authorList>
            <person name="Yu L."/>
        </authorList>
    </citation>
    <scope>NUCLEOTIDE SEQUENCE</scope>
    <source>
        <strain evidence="3">G08B096</strain>
    </source>
</reference>
<dbReference type="NCBIfam" id="TIGR04378">
    <property type="entry name" value="myo_inos_iolB"/>
    <property type="match status" value="1"/>
</dbReference>
<dbReference type="InterPro" id="IPR014710">
    <property type="entry name" value="RmlC-like_jellyroll"/>
</dbReference>
<evidence type="ECO:0000256" key="2">
    <source>
        <dbReference type="SAM" id="MobiDB-lite"/>
    </source>
</evidence>
<dbReference type="EC" id="5.3.1.30" evidence="3"/>
<keyword evidence="1 3" id="KW-0413">Isomerase</keyword>
<dbReference type="PANTHER" id="PTHR39193:SF1">
    <property type="entry name" value="5-DEOXY-GLUCURONATE ISOMERASE"/>
    <property type="match status" value="1"/>
</dbReference>
<organism evidence="3">
    <name type="scientific">Agromyces sp. G08B096</name>
    <dbReference type="NCBI Taxonomy" id="3156399"/>
    <lineage>
        <taxon>Bacteria</taxon>
        <taxon>Bacillati</taxon>
        <taxon>Actinomycetota</taxon>
        <taxon>Actinomycetes</taxon>
        <taxon>Micrococcales</taxon>
        <taxon>Microbacteriaceae</taxon>
        <taxon>Agromyces</taxon>
    </lineage>
</organism>
<feature type="region of interest" description="Disordered" evidence="2">
    <location>
        <begin position="307"/>
        <end position="328"/>
    </location>
</feature>
<sequence>MNDIPSEPLHDEASSDDRRTWVHPAGALARDGWQVVVDSSIAGWRHTALRVGEPGDTGLGLPAADLERLIVPLHGSFTVGVDAPDDDAPATERFELAGRPSVFSGPTDTLFLPPGAAARITGRGRVAVAEAPSTTRRPVRHLPVEAAPVELRGRGRASRQVHDLGTPAVLDADRLIVCEVLTPAGNWSSYPPHKHDEHRPGVESRLEEIYYFEVEPETGGDGRTGTDPFALFSASSSPQVHIEIDERVRTGDVVLLPGGYHGPAAAAPGYDLYYLNVMAGPGDRVWQITDEPGHAWVRQTWDDEELDPRLPFGAADRRSADDAKEHTP</sequence>
<dbReference type="AlphaFoldDB" id="A0AAU7W8I4"/>